<evidence type="ECO:0000259" key="4">
    <source>
        <dbReference type="PROSITE" id="PS50184"/>
    </source>
</evidence>
<gene>
    <name evidence="6 7 8" type="primary">LOC108075334</name>
</gene>
<dbReference type="RefSeq" id="XP_017023234.1">
    <property type="nucleotide sequence ID" value="XM_017167745.1"/>
</dbReference>
<dbReference type="OrthoDB" id="7861957at2759"/>
<dbReference type="InterPro" id="IPR001007">
    <property type="entry name" value="VWF_dom"/>
</dbReference>
<feature type="region of interest" description="Disordered" evidence="1">
    <location>
        <begin position="248"/>
        <end position="364"/>
    </location>
</feature>
<sequence length="436" mass="47799">MAKLIIIICCFLWFTGLSALPIIDLDEIPQTNPCPSDSQRNDALESCTCLPCPEMPTCSQVLIEVHPGDGKPGSCCPHYECRDTEPVCNGTNVTYFRDKCTKCESCNFHAIPCIQFCDPSVVVSNCLTKSNETAVPLGGTWTEDYGCTLCRCTLDGEPDCQATECPRVYCDWPIRREGECCQTCPDEKLVTPTPPHILILQPYSGPTRGPEIETVSSSASPGSFPLIPDILAPFRTTYSDFYELSSSTTEAEVSSDPAEDIASSEAPLQENSSTRDLEMSTDSSTDSSIVSPTDQSTTNGPASTSEASPSTVSDFTAWTSQSPTDTTGSEQKSTFGPKAQTPESTSQVKVPSEEKVSRDARNNTEHRPYISQDRFDTLFIWISSVFGAIFLVFFAWLICKMCRSGKKVNGNYHEVSTQQPQEVCNLKSFDEPSHRK</sequence>
<evidence type="ECO:0000256" key="1">
    <source>
        <dbReference type="SAM" id="MobiDB-lite"/>
    </source>
</evidence>
<feature type="domain" description="VWFC" evidence="4">
    <location>
        <begin position="124"/>
        <end position="185"/>
    </location>
</feature>
<dbReference type="PROSITE" id="PS50184">
    <property type="entry name" value="VWFC_2"/>
    <property type="match status" value="1"/>
</dbReference>
<keyword evidence="2" id="KW-1133">Transmembrane helix</keyword>
<keyword evidence="5" id="KW-1185">Reference proteome</keyword>
<evidence type="ECO:0000313" key="6">
    <source>
        <dbReference type="RefSeq" id="XP_017023233.1"/>
    </source>
</evidence>
<dbReference type="Proteomes" id="UP001652661">
    <property type="component" value="Chromosome 3L"/>
</dbReference>
<evidence type="ECO:0000256" key="3">
    <source>
        <dbReference type="SAM" id="SignalP"/>
    </source>
</evidence>
<evidence type="ECO:0000256" key="2">
    <source>
        <dbReference type="SAM" id="Phobius"/>
    </source>
</evidence>
<feature type="signal peptide" evidence="3">
    <location>
        <begin position="1"/>
        <end position="19"/>
    </location>
</feature>
<dbReference type="RefSeq" id="XP_017023233.1">
    <property type="nucleotide sequence ID" value="XM_017167744.1"/>
</dbReference>
<evidence type="ECO:0000313" key="5">
    <source>
        <dbReference type="Proteomes" id="UP001652661"/>
    </source>
</evidence>
<accession>A0A6P4IKD4</accession>
<proteinExistence type="predicted"/>
<dbReference type="Pfam" id="PF23334">
    <property type="entry name" value="VWC2L_2nd"/>
    <property type="match status" value="1"/>
</dbReference>
<organism evidence="5 8">
    <name type="scientific">Drosophila kikkawai</name>
    <name type="common">Fruit fly</name>
    <dbReference type="NCBI Taxonomy" id="30033"/>
    <lineage>
        <taxon>Eukaryota</taxon>
        <taxon>Metazoa</taxon>
        <taxon>Ecdysozoa</taxon>
        <taxon>Arthropoda</taxon>
        <taxon>Hexapoda</taxon>
        <taxon>Insecta</taxon>
        <taxon>Pterygota</taxon>
        <taxon>Neoptera</taxon>
        <taxon>Endopterygota</taxon>
        <taxon>Diptera</taxon>
        <taxon>Brachycera</taxon>
        <taxon>Muscomorpha</taxon>
        <taxon>Ephydroidea</taxon>
        <taxon>Drosophilidae</taxon>
        <taxon>Drosophila</taxon>
        <taxon>Sophophora</taxon>
    </lineage>
</organism>
<keyword evidence="2" id="KW-0812">Transmembrane</keyword>
<keyword evidence="3" id="KW-0732">Signal</keyword>
<reference evidence="6 7" key="1">
    <citation type="submission" date="2025-04" db="UniProtKB">
        <authorList>
            <consortium name="RefSeq"/>
        </authorList>
    </citation>
    <scope>IDENTIFICATION</scope>
</reference>
<evidence type="ECO:0000313" key="7">
    <source>
        <dbReference type="RefSeq" id="XP_017023234.1"/>
    </source>
</evidence>
<feature type="compositionally biased region" description="Polar residues" evidence="1">
    <location>
        <begin position="295"/>
        <end position="334"/>
    </location>
</feature>
<dbReference type="AlphaFoldDB" id="A0A6P4IKD4"/>
<evidence type="ECO:0000313" key="8">
    <source>
        <dbReference type="RefSeq" id="XP_017023236.1"/>
    </source>
</evidence>
<keyword evidence="2" id="KW-0472">Membrane</keyword>
<dbReference type="PROSITE" id="PS01208">
    <property type="entry name" value="VWFC_1"/>
    <property type="match status" value="1"/>
</dbReference>
<name>A0A6P4IKD4_DROKI</name>
<dbReference type="RefSeq" id="XP_017023236.1">
    <property type="nucleotide sequence ID" value="XM_017167747.1"/>
</dbReference>
<feature type="transmembrane region" description="Helical" evidence="2">
    <location>
        <begin position="378"/>
        <end position="399"/>
    </location>
</feature>
<feature type="compositionally biased region" description="Low complexity" evidence="1">
    <location>
        <begin position="280"/>
        <end position="294"/>
    </location>
</feature>
<feature type="compositionally biased region" description="Basic and acidic residues" evidence="1">
    <location>
        <begin position="351"/>
        <end position="364"/>
    </location>
</feature>
<protein>
    <submittedName>
        <fullName evidence="6 7">Uncharacterized protein LOC108075334 isoform X1</fullName>
    </submittedName>
</protein>
<feature type="chain" id="PRO_5044647401" evidence="3">
    <location>
        <begin position="20"/>
        <end position="436"/>
    </location>
</feature>